<keyword evidence="1" id="KW-0064">Aspartyl protease</keyword>
<dbReference type="Pfam" id="PF07727">
    <property type="entry name" value="RVT_2"/>
    <property type="match status" value="2"/>
</dbReference>
<feature type="domain" description="Integrase catalytic" evidence="2">
    <location>
        <begin position="263"/>
        <end position="429"/>
    </location>
</feature>
<dbReference type="EMBL" id="JARAOO010000012">
    <property type="protein sequence ID" value="KAJ7949911.1"/>
    <property type="molecule type" value="Genomic_DNA"/>
</dbReference>
<dbReference type="Pfam" id="PF22936">
    <property type="entry name" value="Pol_BBD"/>
    <property type="match status" value="1"/>
</dbReference>
<name>A0AAD7L1U7_QUISA</name>
<dbReference type="InterPro" id="IPR001584">
    <property type="entry name" value="Integrase_cat-core"/>
</dbReference>
<dbReference type="SUPFAM" id="SSF56672">
    <property type="entry name" value="DNA/RNA polymerases"/>
    <property type="match status" value="1"/>
</dbReference>
<dbReference type="PROSITE" id="PS50994">
    <property type="entry name" value="INTEGRASE"/>
    <property type="match status" value="1"/>
</dbReference>
<accession>A0AAD7L1U7</accession>
<dbReference type="PANTHER" id="PTHR11439:SF484">
    <property type="entry name" value="REVERSE TRANSCRIPTASE TY1_COPIA-TYPE DOMAIN-CONTAINING PROTEIN"/>
    <property type="match status" value="1"/>
</dbReference>
<dbReference type="InterPro" id="IPR013103">
    <property type="entry name" value="RVT_2"/>
</dbReference>
<dbReference type="PANTHER" id="PTHR11439">
    <property type="entry name" value="GAG-POL-RELATED RETROTRANSPOSON"/>
    <property type="match status" value="1"/>
</dbReference>
<dbReference type="GO" id="GO:0003676">
    <property type="term" value="F:nucleic acid binding"/>
    <property type="evidence" value="ECO:0007669"/>
    <property type="project" value="InterPro"/>
</dbReference>
<evidence type="ECO:0000256" key="1">
    <source>
        <dbReference type="ARBA" id="ARBA00022750"/>
    </source>
</evidence>
<gene>
    <name evidence="3" type="ORF">O6P43_030195</name>
</gene>
<dbReference type="InterPro" id="IPR012337">
    <property type="entry name" value="RNaseH-like_sf"/>
</dbReference>
<proteinExistence type="predicted"/>
<dbReference type="Proteomes" id="UP001163823">
    <property type="component" value="Chromosome 12"/>
</dbReference>
<evidence type="ECO:0000313" key="4">
    <source>
        <dbReference type="Proteomes" id="UP001163823"/>
    </source>
</evidence>
<dbReference type="InterPro" id="IPR036397">
    <property type="entry name" value="RNaseH_sf"/>
</dbReference>
<evidence type="ECO:0000259" key="2">
    <source>
        <dbReference type="PROSITE" id="PS50994"/>
    </source>
</evidence>
<evidence type="ECO:0000313" key="3">
    <source>
        <dbReference type="EMBL" id="KAJ7949911.1"/>
    </source>
</evidence>
<reference evidence="3" key="1">
    <citation type="journal article" date="2023" name="Science">
        <title>Elucidation of the pathway for biosynthesis of saponin adjuvants from the soapbark tree.</title>
        <authorList>
            <person name="Reed J."/>
            <person name="Orme A."/>
            <person name="El-Demerdash A."/>
            <person name="Owen C."/>
            <person name="Martin L.B.B."/>
            <person name="Misra R.C."/>
            <person name="Kikuchi S."/>
            <person name="Rejzek M."/>
            <person name="Martin A.C."/>
            <person name="Harkess A."/>
            <person name="Leebens-Mack J."/>
            <person name="Louveau T."/>
            <person name="Stephenson M.J."/>
            <person name="Osbourn A."/>
        </authorList>
    </citation>
    <scope>NUCLEOTIDE SEQUENCE</scope>
    <source>
        <strain evidence="3">S10</strain>
    </source>
</reference>
<dbReference type="AlphaFoldDB" id="A0AAD7L1U7"/>
<organism evidence="3 4">
    <name type="scientific">Quillaja saponaria</name>
    <name type="common">Soap bark tree</name>
    <dbReference type="NCBI Taxonomy" id="32244"/>
    <lineage>
        <taxon>Eukaryota</taxon>
        <taxon>Viridiplantae</taxon>
        <taxon>Streptophyta</taxon>
        <taxon>Embryophyta</taxon>
        <taxon>Tracheophyta</taxon>
        <taxon>Spermatophyta</taxon>
        <taxon>Magnoliopsida</taxon>
        <taxon>eudicotyledons</taxon>
        <taxon>Gunneridae</taxon>
        <taxon>Pentapetalae</taxon>
        <taxon>rosids</taxon>
        <taxon>fabids</taxon>
        <taxon>Fabales</taxon>
        <taxon>Quillajaceae</taxon>
        <taxon>Quillaja</taxon>
    </lineage>
</organism>
<dbReference type="InterPro" id="IPR057670">
    <property type="entry name" value="SH3_retrovirus"/>
</dbReference>
<dbReference type="InterPro" id="IPR025724">
    <property type="entry name" value="GAG-pre-integrase_dom"/>
</dbReference>
<comment type="caution">
    <text evidence="3">The sequence shown here is derived from an EMBL/GenBank/DDBJ whole genome shotgun (WGS) entry which is preliminary data.</text>
</comment>
<dbReference type="InterPro" id="IPR054722">
    <property type="entry name" value="PolX-like_BBD"/>
</dbReference>
<keyword evidence="1" id="KW-0645">Protease</keyword>
<dbReference type="Pfam" id="PF25597">
    <property type="entry name" value="SH3_retrovirus"/>
    <property type="match status" value="1"/>
</dbReference>
<dbReference type="GO" id="GO:0004190">
    <property type="term" value="F:aspartic-type endopeptidase activity"/>
    <property type="evidence" value="ECO:0007669"/>
    <property type="project" value="UniProtKB-KW"/>
</dbReference>
<dbReference type="SUPFAM" id="SSF53098">
    <property type="entry name" value="Ribonuclease H-like"/>
    <property type="match status" value="1"/>
</dbReference>
<keyword evidence="1" id="KW-0378">Hydrolase</keyword>
<dbReference type="Pfam" id="PF00665">
    <property type="entry name" value="rve"/>
    <property type="match status" value="1"/>
</dbReference>
<dbReference type="Pfam" id="PF13976">
    <property type="entry name" value="gag_pre-integrs"/>
    <property type="match status" value="1"/>
</dbReference>
<dbReference type="InterPro" id="IPR043502">
    <property type="entry name" value="DNA/RNA_pol_sf"/>
</dbReference>
<dbReference type="KEGG" id="qsa:O6P43_030195"/>
<dbReference type="Gene3D" id="3.30.420.10">
    <property type="entry name" value="Ribonuclease H-like superfamily/Ribonuclease H"/>
    <property type="match status" value="1"/>
</dbReference>
<dbReference type="GO" id="GO:0015074">
    <property type="term" value="P:DNA integration"/>
    <property type="evidence" value="ECO:0007669"/>
    <property type="project" value="InterPro"/>
</dbReference>
<protein>
    <submittedName>
        <fullName evidence="3">Retrovirus-related Pol polyprotein from transposon TNT 1-94</fullName>
    </submittedName>
</protein>
<dbReference type="CDD" id="cd09272">
    <property type="entry name" value="RNase_HI_RT_Ty1"/>
    <property type="match status" value="1"/>
</dbReference>
<sequence>MSTSEKSEIGMSKPSTFTSVFSRSPVISTANIVQLANSLEVSQSKDKHINVSLSATEYDKFLQYQATQQSSHGNSVACLSQTPFDTWILDSGASDHISGNPKLFSSISNPSSPSTITIANGSTTIAKGIGQATPLSSLSLESVLYVPECSFNLISISQLTRSLNYYVTFIDDSFTIQDRRTGRTIGTGRESQGLYHLTTIPTSSVACSTYVSPILIHSRLGHPSLSKLQKMVLHLSSLSSLNYESRQLGKHTRVSFPKHSRFRAESPFHLVHTDVWGPSRVSSSLGFQYFVTFIDDYSRCTWLFLMKNRSELFSIFQQFCAEIKTQFGVSIRILRSNNAREYFSTSFQHFMTSQGILHQSSYSHTPQQNGVAERKNRHLIETARTLSLHGHVPLRFWGDAVLTACYLINRMPSSTLHNKIPYSIIFPNHPLYSLPLRIFGCICFVHDLTPGQDKLSSKSFKCIFLGYSRLQKGYKCYCPDKNRYFISTDVTFFEESSFFSSTIPESHSISEAFPVPYLGPNDYVSSSPLPDLPAYIVDVPDDSLSVPTHSRVLDLVSPPILRKGTRSTRNPYPIYTFLSYHRLSSPYYAFVSSLSSISVPKSTSDALAHPRWRQAMIDEMNALHTNGTWELVSLPSGKSTVGCKWVYTVKVHPDGSVDRLKARLVAKGYTQVYGVDYSETFSPVAKITSVKVFISLVAIFDWPLYQLDIKNAFLHGDLDEEVFMEQPPRFCCSRGSLRCTVDHSVFYKHTPNGRILLIVYVDDIVITGDDNHGIQQLKSFLQSKFQTKDLGQLKYFLGIEVARLQLGICLSQRKYCLDVLSDIGMLDSKLVDTPMDPNTKLVPDEGELLTNPEQYRRLVGKLNYLTVTRPDIAFATSLVSQFLSQPRTSHWNAVIRILRYLKTAPGKGLLYKNHGHTLVRGHGRGHTLVHKHNSTPVQGYSDADWAGSQFDRRSTIGYCIFLGGNLVSWKSKKQTVVARSSAESEYRAMTHTTAELVWLKNLLDELGFQHSQPMELVCDNQAALHIASNPVFHEQTKHIEVDCHFVREKLMDNTIKTTYTKSEDQLTDLFTKSLTGNRLRYLCNKLGTYNLYAPA</sequence>
<keyword evidence="4" id="KW-1185">Reference proteome</keyword>